<comment type="caution">
    <text evidence="1">The sequence shown here is derived from an EMBL/GenBank/DDBJ whole genome shotgun (WGS) entry which is preliminary data.</text>
</comment>
<evidence type="ECO:0000313" key="2">
    <source>
        <dbReference type="Proteomes" id="UP001597024"/>
    </source>
</evidence>
<keyword evidence="2" id="KW-1185">Reference proteome</keyword>
<proteinExistence type="predicted"/>
<protein>
    <recommendedName>
        <fullName evidence="3">Transketolase</fullName>
    </recommendedName>
</protein>
<dbReference type="InterPro" id="IPR009014">
    <property type="entry name" value="Transketo_C/PFOR_II"/>
</dbReference>
<feature type="non-terminal residue" evidence="1">
    <location>
        <position position="1"/>
    </location>
</feature>
<dbReference type="EMBL" id="JBHTHX010000178">
    <property type="protein sequence ID" value="MFD0884510.1"/>
    <property type="molecule type" value="Genomic_DNA"/>
</dbReference>
<sequence>AAELTGRVLIADETRRAGGVSESVVAELLDAGFTGRIARVTSSDSFVPLGEAARHVLLSEAEIEDAARKLLA</sequence>
<dbReference type="Gene3D" id="3.40.50.920">
    <property type="match status" value="1"/>
</dbReference>
<name>A0ABW3DNX2_9ACTN</name>
<reference evidence="2" key="1">
    <citation type="journal article" date="2019" name="Int. J. Syst. Evol. Microbiol.">
        <title>The Global Catalogue of Microorganisms (GCM) 10K type strain sequencing project: providing services to taxonomists for standard genome sequencing and annotation.</title>
        <authorList>
            <consortium name="The Broad Institute Genomics Platform"/>
            <consortium name="The Broad Institute Genome Sequencing Center for Infectious Disease"/>
            <person name="Wu L."/>
            <person name="Ma J."/>
        </authorList>
    </citation>
    <scope>NUCLEOTIDE SEQUENCE [LARGE SCALE GENOMIC DNA]</scope>
    <source>
        <strain evidence="2">CCUG 62974</strain>
    </source>
</reference>
<evidence type="ECO:0000313" key="1">
    <source>
        <dbReference type="EMBL" id="MFD0884510.1"/>
    </source>
</evidence>
<organism evidence="1 2">
    <name type="scientific">Streptosporangium algeriense</name>
    <dbReference type="NCBI Taxonomy" id="1682748"/>
    <lineage>
        <taxon>Bacteria</taxon>
        <taxon>Bacillati</taxon>
        <taxon>Actinomycetota</taxon>
        <taxon>Actinomycetes</taxon>
        <taxon>Streptosporangiales</taxon>
        <taxon>Streptosporangiaceae</taxon>
        <taxon>Streptosporangium</taxon>
    </lineage>
</organism>
<dbReference type="Proteomes" id="UP001597024">
    <property type="component" value="Unassembled WGS sequence"/>
</dbReference>
<evidence type="ECO:0008006" key="3">
    <source>
        <dbReference type="Google" id="ProtNLM"/>
    </source>
</evidence>
<dbReference type="SUPFAM" id="SSF52922">
    <property type="entry name" value="TK C-terminal domain-like"/>
    <property type="match status" value="1"/>
</dbReference>
<accession>A0ABW3DNX2</accession>
<gene>
    <name evidence="1" type="ORF">ACFQ08_08070</name>
</gene>